<evidence type="ECO:0000256" key="2">
    <source>
        <dbReference type="SAM" id="MobiDB-lite"/>
    </source>
</evidence>
<dbReference type="InterPro" id="IPR002110">
    <property type="entry name" value="Ankyrin_rpt"/>
</dbReference>
<protein>
    <recommendedName>
        <fullName evidence="5">Ankyrin</fullName>
    </recommendedName>
</protein>
<evidence type="ECO:0000313" key="3">
    <source>
        <dbReference type="EMBL" id="KAK8053146.1"/>
    </source>
</evidence>
<sequence length="546" mass="62885">MIEDGRTSKPLLPRRIETESHSTTSDLNSYYDGTGANESWLSMLDFACYTFDHYRHKQEVIHLLLAKGCIKSGELGCYVRALKNLCCHVLPGRNDGDEDQPILRHCVQMICSHLSATLKSDPQKPKMPVDLLYICVDLGQDVILEEMTKVFELDYAAYNEADIWRIFDIMRSGEVWTELRYASCATILLREDRDGRLLQHSLTFKTLCDIFMGVYHGEGPVLYYLDRGGSYSLNFEDGTWALYVAISSGCVKVAEKLLDLGADPNKLFTRRIPDYWVPGFSWEARNPGFMRLLIRRGFNPFRMVEDNPGMDCLFEECLKQREPGYEEFELFQELCHVINDDTDDGDLFYLLDIAFYHGQYRYIQEIRLHAKDRVDAVIREKAALFLQKLLFNISPGSDHRIVGNNSNIMDMDEIIDTMGLILQLGPRSTLTSSWRLKEGRDDLTALEILQRLLAPPPNPHAPPASIYDGCEYNDRLQYRVFWCLNERVKISSDSGKPVVTILGQRIEWPKEFHGKADSPEYAEEMYGIFARIRPPWGCSHWLEDES</sequence>
<proteinExistence type="predicted"/>
<evidence type="ECO:0008006" key="5">
    <source>
        <dbReference type="Google" id="ProtNLM"/>
    </source>
</evidence>
<organism evidence="3 4">
    <name type="scientific">Apiospora saccharicola</name>
    <dbReference type="NCBI Taxonomy" id="335842"/>
    <lineage>
        <taxon>Eukaryota</taxon>
        <taxon>Fungi</taxon>
        <taxon>Dikarya</taxon>
        <taxon>Ascomycota</taxon>
        <taxon>Pezizomycotina</taxon>
        <taxon>Sordariomycetes</taxon>
        <taxon>Xylariomycetidae</taxon>
        <taxon>Amphisphaeriales</taxon>
        <taxon>Apiosporaceae</taxon>
        <taxon>Apiospora</taxon>
    </lineage>
</organism>
<feature type="region of interest" description="Disordered" evidence="2">
    <location>
        <begin position="1"/>
        <end position="28"/>
    </location>
</feature>
<evidence type="ECO:0000313" key="4">
    <source>
        <dbReference type="Proteomes" id="UP001446871"/>
    </source>
</evidence>
<accession>A0ABR1U2L1</accession>
<dbReference type="InterPro" id="IPR036770">
    <property type="entry name" value="Ankyrin_rpt-contain_sf"/>
</dbReference>
<dbReference type="Pfam" id="PF00023">
    <property type="entry name" value="Ank"/>
    <property type="match status" value="1"/>
</dbReference>
<feature type="repeat" description="ANK" evidence="1">
    <location>
        <begin position="237"/>
        <end position="265"/>
    </location>
</feature>
<dbReference type="Proteomes" id="UP001446871">
    <property type="component" value="Unassembled WGS sequence"/>
</dbReference>
<comment type="caution">
    <text evidence="3">The sequence shown here is derived from an EMBL/GenBank/DDBJ whole genome shotgun (WGS) entry which is preliminary data.</text>
</comment>
<dbReference type="PROSITE" id="PS50088">
    <property type="entry name" value="ANK_REPEAT"/>
    <property type="match status" value="1"/>
</dbReference>
<keyword evidence="4" id="KW-1185">Reference proteome</keyword>
<dbReference type="EMBL" id="JAQQWM010000008">
    <property type="protein sequence ID" value="KAK8053146.1"/>
    <property type="molecule type" value="Genomic_DNA"/>
</dbReference>
<name>A0ABR1U2L1_9PEZI</name>
<reference evidence="3 4" key="1">
    <citation type="submission" date="2023-01" db="EMBL/GenBank/DDBJ databases">
        <title>Analysis of 21 Apiospora genomes using comparative genomics revels a genus with tremendous synthesis potential of carbohydrate active enzymes and secondary metabolites.</title>
        <authorList>
            <person name="Sorensen T."/>
        </authorList>
    </citation>
    <scope>NUCLEOTIDE SEQUENCE [LARGE SCALE GENOMIC DNA]</scope>
    <source>
        <strain evidence="3 4">CBS 83171</strain>
    </source>
</reference>
<gene>
    <name evidence="3" type="ORF">PG996_012447</name>
</gene>
<dbReference type="Gene3D" id="1.25.40.20">
    <property type="entry name" value="Ankyrin repeat-containing domain"/>
    <property type="match status" value="1"/>
</dbReference>
<evidence type="ECO:0000256" key="1">
    <source>
        <dbReference type="PROSITE-ProRule" id="PRU00023"/>
    </source>
</evidence>
<dbReference type="SUPFAM" id="SSF48403">
    <property type="entry name" value="Ankyrin repeat"/>
    <property type="match status" value="2"/>
</dbReference>
<dbReference type="PROSITE" id="PS50297">
    <property type="entry name" value="ANK_REP_REGION"/>
    <property type="match status" value="1"/>
</dbReference>
<keyword evidence="1" id="KW-0040">ANK repeat</keyword>